<proteinExistence type="predicted"/>
<dbReference type="Pfam" id="PF15862">
    <property type="entry name" value="Coilin_N"/>
    <property type="match status" value="1"/>
</dbReference>
<sequence length="563" mass="62245">MALKMESLRLRLEFKNSDILTDAQRSLGLDKSWVLVNQPKTNFSTIGALSAHILHKFQLNQTCPDGLLLSMDGFALPPFVSIGILKDKDVISVQKIDYLTVEGSDATDKDDEEQQLVAINCVSTGTLLLSNEEFEEENGGHESEEPDDESAEDGNDISKKRKASQKLKSPKKKKQRSEPCETVATGIHNESEYIETPHEDEVPSGKKRKSKKGKSSKTKNQTTGGDNARPYGKTEKDVESASNLKKKEQFQENDEDDGATNVSGRTRKGPSRSAQRQYAKRTMLREMKKVWDKNGDSLSKEVKKKKRRNKAEKGAGPDQLQNEGADQPKGLLHLKQFGGRDISKVCSKPGEENQNYKSHGNSNKDNDTSNDGVPTEIRPGHIRIEAALEEDRQVQQTQASLVDEDSSLVDVHSVKNNNLHPSASRETKLADGGHICNDNGVTSMPLSSNEKCTDSMVNSNDGTNQGNSAQATSTPVENGVDLWEQLTEALNSKKEELSKESSWGKITPSKHTSSYEAFESGAVRPTTSYRGRGRNYQTSFRGGRGRGRNYPTMSYRGRGRNHG</sequence>
<reference evidence="3 4" key="1">
    <citation type="submission" date="2024-01" db="EMBL/GenBank/DDBJ databases">
        <title>The complete chloroplast genome sequence of Lithospermum erythrorhizon: insights into the phylogenetic relationship among Boraginaceae species and the maternal lineages of purple gromwells.</title>
        <authorList>
            <person name="Okada T."/>
            <person name="Watanabe K."/>
        </authorList>
    </citation>
    <scope>NUCLEOTIDE SEQUENCE [LARGE SCALE GENOMIC DNA]</scope>
</reference>
<organism evidence="3 4">
    <name type="scientific">Lithospermum erythrorhizon</name>
    <name type="common">Purple gromwell</name>
    <name type="synonym">Lithospermum officinale var. erythrorhizon</name>
    <dbReference type="NCBI Taxonomy" id="34254"/>
    <lineage>
        <taxon>Eukaryota</taxon>
        <taxon>Viridiplantae</taxon>
        <taxon>Streptophyta</taxon>
        <taxon>Embryophyta</taxon>
        <taxon>Tracheophyta</taxon>
        <taxon>Spermatophyta</taxon>
        <taxon>Magnoliopsida</taxon>
        <taxon>eudicotyledons</taxon>
        <taxon>Gunneridae</taxon>
        <taxon>Pentapetalae</taxon>
        <taxon>asterids</taxon>
        <taxon>lamiids</taxon>
        <taxon>Boraginales</taxon>
        <taxon>Boraginaceae</taxon>
        <taxon>Boraginoideae</taxon>
        <taxon>Lithospermeae</taxon>
        <taxon>Lithospermum</taxon>
    </lineage>
</organism>
<feature type="region of interest" description="Disordered" evidence="1">
    <location>
        <begin position="491"/>
        <end position="563"/>
    </location>
</feature>
<dbReference type="InterPro" id="IPR031722">
    <property type="entry name" value="Coilin_N"/>
</dbReference>
<evidence type="ECO:0000313" key="3">
    <source>
        <dbReference type="EMBL" id="GAA0152395.1"/>
    </source>
</evidence>
<dbReference type="Proteomes" id="UP001454036">
    <property type="component" value="Unassembled WGS sequence"/>
</dbReference>
<evidence type="ECO:0000259" key="2">
    <source>
        <dbReference type="Pfam" id="PF15862"/>
    </source>
</evidence>
<dbReference type="GO" id="GO:0030619">
    <property type="term" value="F:U1 snRNA binding"/>
    <property type="evidence" value="ECO:0007669"/>
    <property type="project" value="TreeGrafter"/>
</dbReference>
<feature type="compositionally biased region" description="Polar residues" evidence="1">
    <location>
        <begin position="440"/>
        <end position="476"/>
    </location>
</feature>
<feature type="compositionally biased region" description="Basic and acidic residues" evidence="1">
    <location>
        <begin position="232"/>
        <end position="250"/>
    </location>
</feature>
<gene>
    <name evidence="3" type="ORF">LIER_10888</name>
</gene>
<dbReference type="PANTHER" id="PTHR15197">
    <property type="entry name" value="COILIN P80"/>
    <property type="match status" value="1"/>
</dbReference>
<feature type="compositionally biased region" description="Basic residues" evidence="1">
    <location>
        <begin position="205"/>
        <end position="217"/>
    </location>
</feature>
<evidence type="ECO:0000313" key="4">
    <source>
        <dbReference type="Proteomes" id="UP001454036"/>
    </source>
</evidence>
<dbReference type="EMBL" id="BAABME010001975">
    <property type="protein sequence ID" value="GAA0152395.1"/>
    <property type="molecule type" value="Genomic_DNA"/>
</dbReference>
<feature type="domain" description="Coilin N-terminal" evidence="2">
    <location>
        <begin position="9"/>
        <end position="175"/>
    </location>
</feature>
<protein>
    <submittedName>
        <fullName evidence="3">DNA metabolism protein</fullName>
    </submittedName>
</protein>
<dbReference type="GO" id="GO:0030620">
    <property type="term" value="F:U2 snRNA binding"/>
    <property type="evidence" value="ECO:0007669"/>
    <property type="project" value="TreeGrafter"/>
</dbReference>
<dbReference type="GO" id="GO:0000387">
    <property type="term" value="P:spliceosomal snRNP assembly"/>
    <property type="evidence" value="ECO:0007669"/>
    <property type="project" value="TreeGrafter"/>
</dbReference>
<evidence type="ECO:0000256" key="1">
    <source>
        <dbReference type="SAM" id="MobiDB-lite"/>
    </source>
</evidence>
<feature type="region of interest" description="Disordered" evidence="1">
    <location>
        <begin position="133"/>
        <end position="376"/>
    </location>
</feature>
<feature type="region of interest" description="Disordered" evidence="1">
    <location>
        <begin position="440"/>
        <end position="477"/>
    </location>
</feature>
<name>A0AAV3PL53_LITER</name>
<keyword evidence="4" id="KW-1185">Reference proteome</keyword>
<comment type="caution">
    <text evidence="3">The sequence shown here is derived from an EMBL/GenBank/DDBJ whole genome shotgun (WGS) entry which is preliminary data.</text>
</comment>
<feature type="compositionally biased region" description="Basic and acidic residues" evidence="1">
    <location>
        <begin position="189"/>
        <end position="204"/>
    </location>
</feature>
<feature type="compositionally biased region" description="Polar residues" evidence="1">
    <location>
        <begin position="525"/>
        <end position="540"/>
    </location>
</feature>
<dbReference type="GO" id="GO:0015030">
    <property type="term" value="C:Cajal body"/>
    <property type="evidence" value="ECO:0007669"/>
    <property type="project" value="TreeGrafter"/>
</dbReference>
<feature type="compositionally biased region" description="Basic residues" evidence="1">
    <location>
        <begin position="159"/>
        <end position="175"/>
    </location>
</feature>
<feature type="compositionally biased region" description="Acidic residues" evidence="1">
    <location>
        <begin position="144"/>
        <end position="155"/>
    </location>
</feature>
<accession>A0AAV3PL53</accession>
<feature type="compositionally biased region" description="Basic and acidic residues" evidence="1">
    <location>
        <begin position="283"/>
        <end position="301"/>
    </location>
</feature>
<dbReference type="AlphaFoldDB" id="A0AAV3PL53"/>
<feature type="compositionally biased region" description="Polar residues" evidence="1">
    <location>
        <begin position="352"/>
        <end position="361"/>
    </location>
</feature>
<dbReference type="PANTHER" id="PTHR15197:SF0">
    <property type="entry name" value="COILIN"/>
    <property type="match status" value="1"/>
</dbReference>
<dbReference type="InterPro" id="IPR024822">
    <property type="entry name" value="Coilin"/>
</dbReference>